<protein>
    <recommendedName>
        <fullName evidence="2">acetyl-CoA carboxytransferase</fullName>
        <ecNumber evidence="2">2.1.3.15</ecNumber>
    </recommendedName>
</protein>
<evidence type="ECO:0000256" key="7">
    <source>
        <dbReference type="ARBA" id="ARBA00022840"/>
    </source>
</evidence>
<organism evidence="12 13">
    <name type="scientific">Catonella massiliensis</name>
    <dbReference type="NCBI Taxonomy" id="2799636"/>
    <lineage>
        <taxon>Bacteria</taxon>
        <taxon>Bacillati</taxon>
        <taxon>Bacillota</taxon>
        <taxon>Clostridia</taxon>
        <taxon>Lachnospirales</taxon>
        <taxon>Lachnospiraceae</taxon>
        <taxon>Catonella</taxon>
    </lineage>
</organism>
<dbReference type="Gene3D" id="3.90.226.10">
    <property type="entry name" value="2-enoyl-CoA Hydratase, Chain A, domain 1"/>
    <property type="match status" value="1"/>
</dbReference>
<evidence type="ECO:0000256" key="9">
    <source>
        <dbReference type="ARBA" id="ARBA00023160"/>
    </source>
</evidence>
<reference evidence="12 13" key="1">
    <citation type="submission" date="2021-01" db="EMBL/GenBank/DDBJ databases">
        <title>Isolation and description of Catonella massiliensis sp. nov., a novel Catonella species, isolated from a stable periodontitis subject.</title>
        <authorList>
            <person name="Antezack A."/>
            <person name="Boxberger M."/>
            <person name="La Scola B."/>
            <person name="Monnet-Corti V."/>
        </authorList>
    </citation>
    <scope>NUCLEOTIDE SEQUENCE [LARGE SCALE GENOMIC DNA]</scope>
    <source>
        <strain evidence="12 13">Marseille-Q4567</strain>
    </source>
</reference>
<keyword evidence="13" id="KW-1185">Reference proteome</keyword>
<dbReference type="PROSITE" id="PS50989">
    <property type="entry name" value="COA_CT_CTER"/>
    <property type="match status" value="1"/>
</dbReference>
<dbReference type="Proteomes" id="UP000604730">
    <property type="component" value="Unassembled WGS sequence"/>
</dbReference>
<name>A0ABS1J089_9FIRM</name>
<dbReference type="PRINTS" id="PR01069">
    <property type="entry name" value="ACCCTRFRASEA"/>
</dbReference>
<dbReference type="EC" id="2.1.3.15" evidence="2"/>
<comment type="catalytic activity">
    <reaction evidence="10">
        <text>N(6)-carboxybiotinyl-L-lysyl-[protein] + acetyl-CoA = N(6)-biotinyl-L-lysyl-[protein] + malonyl-CoA</text>
        <dbReference type="Rhea" id="RHEA:54728"/>
        <dbReference type="Rhea" id="RHEA-COMP:10505"/>
        <dbReference type="Rhea" id="RHEA-COMP:10506"/>
        <dbReference type="ChEBI" id="CHEBI:57288"/>
        <dbReference type="ChEBI" id="CHEBI:57384"/>
        <dbReference type="ChEBI" id="CHEBI:83144"/>
        <dbReference type="ChEBI" id="CHEBI:83145"/>
        <dbReference type="EC" id="2.1.3.15"/>
    </reaction>
</comment>
<dbReference type="InterPro" id="IPR029045">
    <property type="entry name" value="ClpP/crotonase-like_dom_sf"/>
</dbReference>
<dbReference type="PANTHER" id="PTHR42853">
    <property type="entry name" value="ACETYL-COENZYME A CARBOXYLASE CARBOXYL TRANSFERASE SUBUNIT ALPHA"/>
    <property type="match status" value="1"/>
</dbReference>
<dbReference type="NCBIfam" id="NF041504">
    <property type="entry name" value="AccA_sub"/>
    <property type="match status" value="1"/>
</dbReference>
<dbReference type="SUPFAM" id="SSF52096">
    <property type="entry name" value="ClpP/crotonase"/>
    <property type="match status" value="1"/>
</dbReference>
<dbReference type="EMBL" id="JAEPRJ010000001">
    <property type="protein sequence ID" value="MBK5897549.1"/>
    <property type="molecule type" value="Genomic_DNA"/>
</dbReference>
<keyword evidence="4 12" id="KW-0808">Transferase</keyword>
<evidence type="ECO:0000313" key="13">
    <source>
        <dbReference type="Proteomes" id="UP000604730"/>
    </source>
</evidence>
<dbReference type="InterPro" id="IPR011763">
    <property type="entry name" value="COA_CT_C"/>
</dbReference>
<evidence type="ECO:0000256" key="2">
    <source>
        <dbReference type="ARBA" id="ARBA00011883"/>
    </source>
</evidence>
<dbReference type="PANTHER" id="PTHR42853:SF3">
    <property type="entry name" value="ACETYL-COENZYME A CARBOXYLASE CARBOXYL TRANSFERASE SUBUNIT ALPHA, CHLOROPLASTIC"/>
    <property type="match status" value="1"/>
</dbReference>
<dbReference type="GO" id="GO:0016740">
    <property type="term" value="F:transferase activity"/>
    <property type="evidence" value="ECO:0007669"/>
    <property type="project" value="UniProtKB-KW"/>
</dbReference>
<keyword evidence="3" id="KW-0444">Lipid biosynthesis</keyword>
<gene>
    <name evidence="12" type="primary">accA</name>
    <name evidence="12" type="ORF">JJN12_07130</name>
</gene>
<proteinExistence type="predicted"/>
<accession>A0ABS1J089</accession>
<evidence type="ECO:0000256" key="6">
    <source>
        <dbReference type="ARBA" id="ARBA00022832"/>
    </source>
</evidence>
<evidence type="ECO:0000256" key="10">
    <source>
        <dbReference type="ARBA" id="ARBA00049152"/>
    </source>
</evidence>
<evidence type="ECO:0000256" key="3">
    <source>
        <dbReference type="ARBA" id="ARBA00022516"/>
    </source>
</evidence>
<evidence type="ECO:0000256" key="1">
    <source>
        <dbReference type="ARBA" id="ARBA00004956"/>
    </source>
</evidence>
<keyword evidence="9" id="KW-0275">Fatty acid biosynthesis</keyword>
<comment type="caution">
    <text evidence="12">The sequence shown here is derived from an EMBL/GenBank/DDBJ whole genome shotgun (WGS) entry which is preliminary data.</text>
</comment>
<keyword evidence="5" id="KW-0547">Nucleotide-binding</keyword>
<comment type="pathway">
    <text evidence="1">Lipid metabolism; malonyl-CoA biosynthesis; malonyl-CoA from acetyl-CoA: step 1/1.</text>
</comment>
<keyword evidence="8" id="KW-0443">Lipid metabolism</keyword>
<evidence type="ECO:0000313" key="12">
    <source>
        <dbReference type="EMBL" id="MBK5897549.1"/>
    </source>
</evidence>
<sequence length="265" mass="29001">MEDKIKTPYEKVMLARDKDRLKITDYIDALFDDFVELKGDGITGEDSAILGGIAFYHGLPVTVIGHKKGSSTEENIDCNFGMASPEGYRKAARLMKQAEKFNRPVITIVDTPGAYPGLMAEANGQANAIAENLALMSSLKVPIIAVITGEGSSGGALGIAVADRVFMLENAVYSILSPEGFASILWKDSKKADEAATLMKLTATELLNYGIIDGIITEGSKLIINMDEMISRELTELTKLKEETLLKNRYKKFREIDKEKRAVKA</sequence>
<keyword evidence="6" id="KW-0276">Fatty acid metabolism</keyword>
<feature type="domain" description="CoA carboxyltransferase C-terminal" evidence="11">
    <location>
        <begin position="1"/>
        <end position="236"/>
    </location>
</feature>
<dbReference type="InterPro" id="IPR001095">
    <property type="entry name" value="Acetyl_CoA_COase_a_su"/>
</dbReference>
<keyword evidence="7" id="KW-0067">ATP-binding</keyword>
<dbReference type="RefSeq" id="WP_208429024.1">
    <property type="nucleotide sequence ID" value="NZ_JAEPRJ010000001.1"/>
</dbReference>
<evidence type="ECO:0000256" key="4">
    <source>
        <dbReference type="ARBA" id="ARBA00022679"/>
    </source>
</evidence>
<dbReference type="NCBIfam" id="TIGR00513">
    <property type="entry name" value="accA"/>
    <property type="match status" value="1"/>
</dbReference>
<dbReference type="Pfam" id="PF03255">
    <property type="entry name" value="ACCA"/>
    <property type="match status" value="1"/>
</dbReference>
<evidence type="ECO:0000256" key="8">
    <source>
        <dbReference type="ARBA" id="ARBA00023098"/>
    </source>
</evidence>
<evidence type="ECO:0000259" key="11">
    <source>
        <dbReference type="PROSITE" id="PS50989"/>
    </source>
</evidence>
<evidence type="ECO:0000256" key="5">
    <source>
        <dbReference type="ARBA" id="ARBA00022741"/>
    </source>
</evidence>